<keyword evidence="3" id="KW-1185">Reference proteome</keyword>
<dbReference type="InterPro" id="IPR001160">
    <property type="entry name" value="Peptidase_M20C"/>
</dbReference>
<keyword evidence="2" id="KW-0645">Protease</keyword>
<gene>
    <name evidence="2" type="primary">pepD</name>
    <name evidence="2" type="ORF">O6R05_00755</name>
</gene>
<feature type="domain" description="Peptidase M20 dimerisation" evidence="1">
    <location>
        <begin position="198"/>
        <end position="283"/>
    </location>
</feature>
<dbReference type="EMBL" id="CP115667">
    <property type="protein sequence ID" value="WBW50122.1"/>
    <property type="molecule type" value="Genomic_DNA"/>
</dbReference>
<dbReference type="Pfam" id="PF07687">
    <property type="entry name" value="M20_dimer"/>
    <property type="match status" value="1"/>
</dbReference>
<dbReference type="PANTHER" id="PTHR43501">
    <property type="entry name" value="CYTOSOL NON-SPECIFIC DIPEPTIDASE"/>
    <property type="match status" value="1"/>
</dbReference>
<dbReference type="PANTHER" id="PTHR43501:SF1">
    <property type="entry name" value="CYTOSOL NON-SPECIFIC DIPEPTIDASE"/>
    <property type="match status" value="1"/>
</dbReference>
<dbReference type="Gene3D" id="3.40.630.10">
    <property type="entry name" value="Zn peptidases"/>
    <property type="match status" value="2"/>
</dbReference>
<dbReference type="EC" id="3.4.13.20" evidence="2"/>
<dbReference type="Proteomes" id="UP001210339">
    <property type="component" value="Chromosome"/>
</dbReference>
<dbReference type="InterPro" id="IPR002933">
    <property type="entry name" value="Peptidase_M20"/>
</dbReference>
<evidence type="ECO:0000313" key="3">
    <source>
        <dbReference type="Proteomes" id="UP001210339"/>
    </source>
</evidence>
<keyword evidence="2" id="KW-0378">Hydrolase</keyword>
<dbReference type="PIRSF" id="PIRSF016599">
    <property type="entry name" value="Xaa-His_dipept"/>
    <property type="match status" value="1"/>
</dbReference>
<dbReference type="Pfam" id="PF01546">
    <property type="entry name" value="Peptidase_M20"/>
    <property type="match status" value="1"/>
</dbReference>
<dbReference type="SUPFAM" id="SSF53187">
    <property type="entry name" value="Zn-dependent exopeptidases"/>
    <property type="match status" value="1"/>
</dbReference>
<evidence type="ECO:0000259" key="1">
    <source>
        <dbReference type="Pfam" id="PF07687"/>
    </source>
</evidence>
<dbReference type="InterPro" id="IPR011650">
    <property type="entry name" value="Peptidase_M20_dimer"/>
</dbReference>
<dbReference type="PRINTS" id="PR00934">
    <property type="entry name" value="XHISDIPTASE"/>
</dbReference>
<dbReference type="RefSeq" id="WP_271191653.1">
    <property type="nucleotide sequence ID" value="NZ_CP115667.1"/>
</dbReference>
<keyword evidence="2" id="KW-0224">Dipeptidase</keyword>
<organism evidence="2 3">
    <name type="scientific">Peptoniphilus equinus</name>
    <dbReference type="NCBI Taxonomy" id="3016343"/>
    <lineage>
        <taxon>Bacteria</taxon>
        <taxon>Bacillati</taxon>
        <taxon>Bacillota</taxon>
        <taxon>Tissierellia</taxon>
        <taxon>Tissierellales</taxon>
        <taxon>Peptoniphilaceae</taxon>
        <taxon>Peptoniphilus</taxon>
    </lineage>
</organism>
<sequence length="474" mass="52676">MHFFKEFDEITKIPRPSHHEECIADYLLNWAKAHDLSALKDDFNNVIITKPASIGYENFAPIALQAHTDMVCEKAEGIDHDFFNDPITYFVDDDIVSTHGRTTLGADDGLGMAMILAILSDDTLCHPKLEALFTTAEEEDFRGVENLDATPLTAKHLINIDHCDDTSILCASAGGITFTATHPYTLKSDLTLKPLHITLSGLMGGHSGEDIGNGRGNANILLCRLLQRLLPFGVQLNYLCGGTFRLAIPRSASCTLLIPPEQYDTVCREIDAFKAVIQNEYVQFPTVTIDYEGCDCDGTYVDETTLREFIHYGLTIPNGVFEMSATFKNIVDTSSNFGEVYMQDHAIVTVVDIRSNYDSKLTRLTDMLSILATQFGLDYTIWGRYTPWKYQAHSPLRDLMYAVYSELSGQPPRIEAVHAGLECGFLSDKGFTDIISIGANAENFHSPAEHFSLTSADYVYRALVKVLNDAKFTS</sequence>
<proteinExistence type="predicted"/>
<accession>A0ABY7QTJ7</accession>
<name>A0ABY7QTJ7_9FIRM</name>
<protein>
    <submittedName>
        <fullName evidence="2">Beta-Ala-His dipeptidase</fullName>
        <ecNumber evidence="2">3.4.13.20</ecNumber>
    </submittedName>
</protein>
<dbReference type="GO" id="GO:0016805">
    <property type="term" value="F:dipeptidase activity"/>
    <property type="evidence" value="ECO:0007669"/>
    <property type="project" value="UniProtKB-KW"/>
</dbReference>
<dbReference type="NCBIfam" id="TIGR01893">
    <property type="entry name" value="aa-his-dipept"/>
    <property type="match status" value="1"/>
</dbReference>
<evidence type="ECO:0000313" key="2">
    <source>
        <dbReference type="EMBL" id="WBW50122.1"/>
    </source>
</evidence>
<reference evidence="2 3" key="1">
    <citation type="submission" date="2023-01" db="EMBL/GenBank/DDBJ databases">
        <authorList>
            <person name="Lee S.H."/>
            <person name="Jung H.S."/>
            <person name="Yun J.U."/>
        </authorList>
    </citation>
    <scope>NUCLEOTIDE SEQUENCE [LARGE SCALE GENOMIC DNA]</scope>
    <source>
        <strain evidence="2 3">CBA3646</strain>
    </source>
</reference>